<feature type="region of interest" description="Disordered" evidence="1">
    <location>
        <begin position="27"/>
        <end position="109"/>
    </location>
</feature>
<feature type="compositionally biased region" description="Basic and acidic residues" evidence="1">
    <location>
        <begin position="65"/>
        <end position="98"/>
    </location>
</feature>
<sequence>MNCEENPREVQQCGDCRRQAHLQIGNAQVFRDDKRRRAHDRRHDLPSHRRRRFHGAGKMGLIPDLFHEGDRKRADGTDIRDGGTADHSEQAARDDRGFGRPADLPAESA</sequence>
<reference evidence="2" key="1">
    <citation type="submission" date="2019-08" db="EMBL/GenBank/DDBJ databases">
        <authorList>
            <person name="Kucharzyk K."/>
            <person name="Murdoch R.W."/>
            <person name="Higgins S."/>
            <person name="Loffler F."/>
        </authorList>
    </citation>
    <scope>NUCLEOTIDE SEQUENCE</scope>
</reference>
<evidence type="ECO:0000313" key="2">
    <source>
        <dbReference type="EMBL" id="MPN19454.1"/>
    </source>
</evidence>
<dbReference type="AlphaFoldDB" id="A0A645G5N7"/>
<comment type="caution">
    <text evidence="2">The sequence shown here is derived from an EMBL/GenBank/DDBJ whole genome shotgun (WGS) entry which is preliminary data.</text>
</comment>
<name>A0A645G5N7_9ZZZZ</name>
<dbReference type="EMBL" id="VSSQ01067012">
    <property type="protein sequence ID" value="MPN19454.1"/>
    <property type="molecule type" value="Genomic_DNA"/>
</dbReference>
<proteinExistence type="predicted"/>
<gene>
    <name evidence="2" type="ORF">SDC9_166823</name>
</gene>
<protein>
    <submittedName>
        <fullName evidence="2">Uncharacterized protein</fullName>
    </submittedName>
</protein>
<accession>A0A645G5N7</accession>
<evidence type="ECO:0000256" key="1">
    <source>
        <dbReference type="SAM" id="MobiDB-lite"/>
    </source>
</evidence>
<organism evidence="2">
    <name type="scientific">bioreactor metagenome</name>
    <dbReference type="NCBI Taxonomy" id="1076179"/>
    <lineage>
        <taxon>unclassified sequences</taxon>
        <taxon>metagenomes</taxon>
        <taxon>ecological metagenomes</taxon>
    </lineage>
</organism>
<feature type="compositionally biased region" description="Basic and acidic residues" evidence="1">
    <location>
        <begin position="30"/>
        <end position="47"/>
    </location>
</feature>